<evidence type="ECO:0000313" key="4">
    <source>
        <dbReference type="EMBL" id="SOK58917.1"/>
    </source>
</evidence>
<dbReference type="GO" id="GO:0017136">
    <property type="term" value="F:histone deacetylase activity, NAD-dependent"/>
    <property type="evidence" value="ECO:0007669"/>
    <property type="project" value="TreeGrafter"/>
</dbReference>
<keyword evidence="2" id="KW-0520">NAD</keyword>
<dbReference type="PANTHER" id="PTHR11085">
    <property type="entry name" value="NAD-DEPENDENT PROTEIN DEACYLASE SIRTUIN-5, MITOCHONDRIAL-RELATED"/>
    <property type="match status" value="1"/>
</dbReference>
<dbReference type="PANTHER" id="PTHR11085:SF4">
    <property type="entry name" value="NAD-DEPENDENT PROTEIN DEACYLASE"/>
    <property type="match status" value="1"/>
</dbReference>
<dbReference type="Gene3D" id="3.40.50.1220">
    <property type="entry name" value="TPP-binding domain"/>
    <property type="match status" value="1"/>
</dbReference>
<dbReference type="EMBL" id="LT960552">
    <property type="protein sequence ID" value="SOK58917.1"/>
    <property type="molecule type" value="Genomic_DNA"/>
</dbReference>
<dbReference type="InterPro" id="IPR026590">
    <property type="entry name" value="Ssirtuin_cat_dom"/>
</dbReference>
<keyword evidence="1" id="KW-0808">Transferase</keyword>
<proteinExistence type="predicted"/>
<evidence type="ECO:0000256" key="1">
    <source>
        <dbReference type="ARBA" id="ARBA00022679"/>
    </source>
</evidence>
<evidence type="ECO:0000313" key="5">
    <source>
        <dbReference type="Proteomes" id="UP000241364"/>
    </source>
</evidence>
<organism evidence="4 5">
    <name type="scientific">Yersinia phage fHe-Yen9-03</name>
    <dbReference type="NCBI Taxonomy" id="2052743"/>
    <lineage>
        <taxon>Viruses</taxon>
        <taxon>Duplodnaviria</taxon>
        <taxon>Heunggongvirae</taxon>
        <taxon>Uroviricota</taxon>
        <taxon>Caudoviricetes</taxon>
        <taxon>Eneladusvirus</taxon>
        <taxon>Eneladusvirus Yen904</taxon>
    </lineage>
</organism>
<dbReference type="InterPro" id="IPR026591">
    <property type="entry name" value="Sirtuin_cat_small_dom_sf"/>
</dbReference>
<reference evidence="5" key="1">
    <citation type="submission" date="2017-10" db="EMBL/GenBank/DDBJ databases">
        <authorList>
            <person name="Skurnik M."/>
        </authorList>
    </citation>
    <scope>NUCLEOTIDE SEQUENCE [LARGE SCALE GENOMIC DNA]</scope>
    <source>
        <strain evidence="5">fHe-Yen9-03</strain>
    </source>
</reference>
<evidence type="ECO:0000256" key="2">
    <source>
        <dbReference type="ARBA" id="ARBA00023027"/>
    </source>
</evidence>
<sequence length="263" mass="29931">MNLNNFIANKGVPRLVFATGAGLSQESGISTFRDADNEGLWDQYNIDEICNFATFHINYQKVHNFYNQLRENLKHVEPNIGHHIIAEFQKMYGDDRVIHITANVDDLSERAGGTAMHVHGKLTEVVEPFSINSNNYEVKDIGYESFTPTDGVISKPNIVMFGEGFWFTDGVRKPIYDDMYLVLDSLTEQDTVIVIGSSDTVIPWSVYAGLATPAQTLNVNPESHEKDEYFTYNMYQPISNAISMIDQYIHMRMDKQDFSSVEY</sequence>
<dbReference type="SUPFAM" id="SSF52467">
    <property type="entry name" value="DHS-like NAD/FAD-binding domain"/>
    <property type="match status" value="1"/>
</dbReference>
<protein>
    <submittedName>
        <fullName evidence="4">NAD-dependent protein deacetylase of SIR2 family</fullName>
    </submittedName>
</protein>
<dbReference type="Gene3D" id="3.30.1600.10">
    <property type="entry name" value="SIR2/SIRT2 'Small Domain"/>
    <property type="match status" value="1"/>
</dbReference>
<dbReference type="GO" id="GO:0070403">
    <property type="term" value="F:NAD+ binding"/>
    <property type="evidence" value="ECO:0007669"/>
    <property type="project" value="InterPro"/>
</dbReference>
<feature type="domain" description="Deacetylase sirtuin-type" evidence="3">
    <location>
        <begin position="1"/>
        <end position="263"/>
    </location>
</feature>
<dbReference type="InterPro" id="IPR050134">
    <property type="entry name" value="NAD-dep_sirtuin_deacylases"/>
</dbReference>
<dbReference type="PROSITE" id="PS50305">
    <property type="entry name" value="SIRTUIN"/>
    <property type="match status" value="1"/>
</dbReference>
<accession>A0A2C9CYH3</accession>
<gene>
    <name evidence="4" type="primary">g109</name>
</gene>
<dbReference type="InterPro" id="IPR003000">
    <property type="entry name" value="Sirtuin"/>
</dbReference>
<name>A0A2C9CYH3_9CAUD</name>
<dbReference type="InterPro" id="IPR029035">
    <property type="entry name" value="DHS-like_NAD/FAD-binding_dom"/>
</dbReference>
<evidence type="ECO:0000259" key="3">
    <source>
        <dbReference type="PROSITE" id="PS50305"/>
    </source>
</evidence>
<dbReference type="Proteomes" id="UP000241364">
    <property type="component" value="Chromosome i"/>
</dbReference>
<dbReference type="Pfam" id="PF02146">
    <property type="entry name" value="SIR2"/>
    <property type="match status" value="1"/>
</dbReference>